<gene>
    <name evidence="2" type="ORF">HO173_004429</name>
</gene>
<proteinExistence type="predicted"/>
<keyword evidence="3" id="KW-1185">Reference proteome</keyword>
<feature type="compositionally biased region" description="Acidic residues" evidence="1">
    <location>
        <begin position="66"/>
        <end position="75"/>
    </location>
</feature>
<comment type="caution">
    <text evidence="2">The sequence shown here is derived from an EMBL/GenBank/DDBJ whole genome shotgun (WGS) entry which is preliminary data.</text>
</comment>
<sequence>MNRSTKYPACSYKIHKNQSGGRVAVNKAASIRSAGRSTISKSPSVHSAADSQRRESALPPKKYEDVESVYDENERDDSGRPTGKRYWICCIDWSQSKQTWMYRLKDAPRPGGITVRWVEEESLREWIA</sequence>
<name>A0A8H6FYZ3_9LECA</name>
<dbReference type="EMBL" id="JACCJC010000014">
    <property type="protein sequence ID" value="KAF6237539.1"/>
    <property type="molecule type" value="Genomic_DNA"/>
</dbReference>
<accession>A0A8H6FYZ3</accession>
<feature type="compositionally biased region" description="Basic and acidic residues" evidence="1">
    <location>
        <begin position="51"/>
        <end position="65"/>
    </location>
</feature>
<evidence type="ECO:0000256" key="1">
    <source>
        <dbReference type="SAM" id="MobiDB-lite"/>
    </source>
</evidence>
<organism evidence="2 3">
    <name type="scientific">Letharia columbiana</name>
    <dbReference type="NCBI Taxonomy" id="112416"/>
    <lineage>
        <taxon>Eukaryota</taxon>
        <taxon>Fungi</taxon>
        <taxon>Dikarya</taxon>
        <taxon>Ascomycota</taxon>
        <taxon>Pezizomycotina</taxon>
        <taxon>Lecanoromycetes</taxon>
        <taxon>OSLEUM clade</taxon>
        <taxon>Lecanoromycetidae</taxon>
        <taxon>Lecanorales</taxon>
        <taxon>Lecanorineae</taxon>
        <taxon>Parmeliaceae</taxon>
        <taxon>Letharia</taxon>
    </lineage>
</organism>
<evidence type="ECO:0000313" key="2">
    <source>
        <dbReference type="EMBL" id="KAF6237539.1"/>
    </source>
</evidence>
<dbReference type="Proteomes" id="UP000578531">
    <property type="component" value="Unassembled WGS sequence"/>
</dbReference>
<reference evidence="2 3" key="1">
    <citation type="journal article" date="2020" name="Genomics">
        <title>Complete, high-quality genomes from long-read metagenomic sequencing of two wolf lichen thalli reveals enigmatic genome architecture.</title>
        <authorList>
            <person name="McKenzie S.K."/>
            <person name="Walston R.F."/>
            <person name="Allen J.L."/>
        </authorList>
    </citation>
    <scope>NUCLEOTIDE SEQUENCE [LARGE SCALE GENOMIC DNA]</scope>
    <source>
        <strain evidence="2">WasteWater2</strain>
    </source>
</reference>
<dbReference type="GeneID" id="59286094"/>
<dbReference type="AlphaFoldDB" id="A0A8H6FYZ3"/>
<evidence type="ECO:0000313" key="3">
    <source>
        <dbReference type="Proteomes" id="UP000578531"/>
    </source>
</evidence>
<feature type="compositionally biased region" description="Polar residues" evidence="1">
    <location>
        <begin position="35"/>
        <end position="45"/>
    </location>
</feature>
<protein>
    <submittedName>
        <fullName evidence="2">Uncharacterized protein</fullName>
    </submittedName>
</protein>
<dbReference type="RefSeq" id="XP_037166863.1">
    <property type="nucleotide sequence ID" value="XM_037306353.1"/>
</dbReference>
<feature type="region of interest" description="Disordered" evidence="1">
    <location>
        <begin position="32"/>
        <end position="82"/>
    </location>
</feature>